<name>R5ZWS9_9FIRM</name>
<dbReference type="Proteomes" id="UP000018175">
    <property type="component" value="Unassembled WGS sequence"/>
</dbReference>
<gene>
    <name evidence="1" type="ORF">BN765_00119</name>
</gene>
<sequence length="191" mass="21563">MSLSGFIAYKRVGWTGQTPWNPTNLNIMDKGIKDNNDMIANLRSEVSALNSNIDVKNCFCKNIASDGTFEGYGYNYCYYNKSTKTGILYFASRIETPDSTLNNFSGYYDVESVLEKMSIDFNTILESNYIPYDSAGVVRQKLVGYGTTLLYSSANKHYAFARYYTKDGKKGAWATTEFKKDDYITGSLIFS</sequence>
<proteinExistence type="predicted"/>
<protein>
    <submittedName>
        <fullName evidence="1">Uncharacterized protein</fullName>
    </submittedName>
</protein>
<evidence type="ECO:0000313" key="1">
    <source>
        <dbReference type="EMBL" id="CDA40894.1"/>
    </source>
</evidence>
<reference evidence="1" key="1">
    <citation type="submission" date="2012-11" db="EMBL/GenBank/DDBJ databases">
        <title>Dependencies among metagenomic species, viruses, plasmids and units of genetic variation.</title>
        <authorList>
            <person name="Nielsen H.B."/>
            <person name="Almeida M."/>
            <person name="Juncker A.S."/>
            <person name="Rasmussen S."/>
            <person name="Li J."/>
            <person name="Sunagawa S."/>
            <person name="Plichta D."/>
            <person name="Gautier L."/>
            <person name="Le Chatelier E."/>
            <person name="Peletier E."/>
            <person name="Bonde I."/>
            <person name="Nielsen T."/>
            <person name="Manichanh C."/>
            <person name="Arumugam M."/>
            <person name="Batto J."/>
            <person name="Santos M.B.Q.D."/>
            <person name="Blom N."/>
            <person name="Borruel N."/>
            <person name="Burgdorf K.S."/>
            <person name="Boumezbeur F."/>
            <person name="Casellas F."/>
            <person name="Dore J."/>
            <person name="Guarner F."/>
            <person name="Hansen T."/>
            <person name="Hildebrand F."/>
            <person name="Kaas R.S."/>
            <person name="Kennedy S."/>
            <person name="Kristiansen K."/>
            <person name="Kultima J.R."/>
            <person name="Leonard P."/>
            <person name="Levenez F."/>
            <person name="Lund O."/>
            <person name="Moumen B."/>
            <person name="Le Paslier D."/>
            <person name="Pons N."/>
            <person name="Pedersen O."/>
            <person name="Prifti E."/>
            <person name="Qin J."/>
            <person name="Raes J."/>
            <person name="Tap J."/>
            <person name="Tims S."/>
            <person name="Ussery D.W."/>
            <person name="Yamada T."/>
            <person name="MetaHit consortium"/>
            <person name="Renault P."/>
            <person name="Sicheritz-Ponten T."/>
            <person name="Bork P."/>
            <person name="Wang J."/>
            <person name="Brunak S."/>
            <person name="Ehrlich S.D."/>
        </authorList>
    </citation>
    <scope>NUCLEOTIDE SEQUENCE [LARGE SCALE GENOMIC DNA]</scope>
</reference>
<organism evidence="1 2">
    <name type="scientific">Lachnospira eligens CAG:72</name>
    <dbReference type="NCBI Taxonomy" id="1263077"/>
    <lineage>
        <taxon>Bacteria</taxon>
        <taxon>Bacillati</taxon>
        <taxon>Bacillota</taxon>
        <taxon>Clostridia</taxon>
        <taxon>Lachnospirales</taxon>
        <taxon>Lachnospiraceae</taxon>
        <taxon>Lachnospira</taxon>
    </lineage>
</organism>
<dbReference type="EMBL" id="CBBU010000083">
    <property type="protein sequence ID" value="CDA40894.1"/>
    <property type="molecule type" value="Genomic_DNA"/>
</dbReference>
<dbReference type="AlphaFoldDB" id="R5ZWS9"/>
<comment type="caution">
    <text evidence="1">The sequence shown here is derived from an EMBL/GenBank/DDBJ whole genome shotgun (WGS) entry which is preliminary data.</text>
</comment>
<accession>R5ZWS9</accession>
<evidence type="ECO:0000313" key="2">
    <source>
        <dbReference type="Proteomes" id="UP000018175"/>
    </source>
</evidence>